<keyword evidence="6" id="KW-0443">Lipid metabolism</keyword>
<dbReference type="GO" id="GO:0004300">
    <property type="term" value="F:enoyl-CoA hydratase activity"/>
    <property type="evidence" value="ECO:0007669"/>
    <property type="project" value="UniProtKB-ARBA"/>
</dbReference>
<keyword evidence="7" id="KW-0576">Peroxisome</keyword>
<evidence type="ECO:0000259" key="9">
    <source>
        <dbReference type="SMART" id="SM00822"/>
    </source>
</evidence>
<dbReference type="GO" id="GO:0016491">
    <property type="term" value="F:oxidoreductase activity"/>
    <property type="evidence" value="ECO:0007669"/>
    <property type="project" value="UniProtKB-KW"/>
</dbReference>
<dbReference type="Pfam" id="PF00106">
    <property type="entry name" value="adh_short"/>
    <property type="match status" value="1"/>
</dbReference>
<dbReference type="PANTHER" id="PTHR45024:SF2">
    <property type="entry name" value="SCP2 DOMAIN-CONTAINING PROTEIN"/>
    <property type="match status" value="1"/>
</dbReference>
<dbReference type="PROSITE" id="PS00061">
    <property type="entry name" value="ADH_SHORT"/>
    <property type="match status" value="1"/>
</dbReference>
<evidence type="ECO:0000313" key="11">
    <source>
        <dbReference type="Proteomes" id="UP000244248"/>
    </source>
</evidence>
<comment type="similarity">
    <text evidence="3">Belongs to the short-chain dehydrogenases/reductases (SDR) family.</text>
</comment>
<dbReference type="InterPro" id="IPR036527">
    <property type="entry name" value="SCP2_sterol-bd_dom_sf"/>
</dbReference>
<keyword evidence="8" id="KW-0456">Lyase</keyword>
<dbReference type="GO" id="GO:0006635">
    <property type="term" value="P:fatty acid beta-oxidation"/>
    <property type="evidence" value="ECO:0007669"/>
    <property type="project" value="UniProtKB-UniPathway"/>
</dbReference>
<evidence type="ECO:0000256" key="5">
    <source>
        <dbReference type="ARBA" id="ARBA00023002"/>
    </source>
</evidence>
<dbReference type="InterPro" id="IPR002539">
    <property type="entry name" value="MaoC-like_dom"/>
</dbReference>
<reference evidence="10 11" key="1">
    <citation type="submission" date="2018-04" db="EMBL/GenBank/DDBJ databases">
        <title>Novel species isolated from glacier.</title>
        <authorList>
            <person name="Liu Q."/>
            <person name="Xin Y.-H."/>
        </authorList>
    </citation>
    <scope>NUCLEOTIDE SEQUENCE [LARGE SCALE GENOMIC DNA]</scope>
    <source>
        <strain evidence="10 11">GT1R17</strain>
    </source>
</reference>
<dbReference type="UniPathway" id="UPA00659"/>
<evidence type="ECO:0000256" key="8">
    <source>
        <dbReference type="ARBA" id="ARBA00023239"/>
    </source>
</evidence>
<sequence length="736" mass="78815">MTQELRFDGKVVIVTGAGNGLGRSHALMFGARGAKVVVNDLGGGIHGGGQSSSAADKVVAEIKALGGEAVANYDSVEHGDKIVKTALDAFGTVDIVINNAGILRDVSFQKMTTEDWDLIQKVHLKGSFSVTHAAWPIMRDKGYGRVLFTTSGAGIYGNFGQANYSAAKLGIYGLASTLAIEGRSKNIHVNTIAPIAGSRLTETIMPPEMIAALKPESVSPLVGWLCHESCQETSGLFEVGASYFSKLRWERSLGHVFGTNKNISIEDVANKWEKIGDFTDAEHPTTINDTFGVINAAIAHKSLGGNQFIDLDTASSASVVRECSYDERDLSLYALGVGAGADPLDAKELALIHEANENFCALPTYAVMQPANGIVQALYDGNGGLPGLNFGFDRVLHGEMYTEIKALLPSRAKLKNTYTLKAAYDKNPHAVTVLAISTTDETGEELAYNEFTAFVRGGGGWGGDRGPSGDANKPPERDADIVIEERIDPGQALLYRLSGDTNPLHVDPAFAKSFGYDKPILQGLCSFGYIGRHLIKACCDGDPRKFKSIRVRFAETVFPGDTLVTRIWKESDTRVLFEVSVKERGKLVIKGGVGEFFKDALVRKPRSAAVAAEQVNAASPDDVFSVVAAFIAEHPDLAAKTKTSFQFNLKGPDSQWIIDLKDGAGSCKAGKLDKPDVTIDLDSALIEKVMTSTLPEIQKLYFGGKIKIGGNVAASNKLTAVLGIDKNRYTKKAIAA</sequence>
<dbReference type="InterPro" id="IPR020904">
    <property type="entry name" value="Sc_DH/Rdtase_CS"/>
</dbReference>
<dbReference type="SUPFAM" id="SSF54637">
    <property type="entry name" value="Thioesterase/thiol ester dehydrase-isomerase"/>
    <property type="match status" value="2"/>
</dbReference>
<comment type="caution">
    <text evidence="10">The sequence shown here is derived from an EMBL/GenBank/DDBJ whole genome shotgun (WGS) entry which is preliminary data.</text>
</comment>
<dbReference type="SUPFAM" id="SSF51735">
    <property type="entry name" value="NAD(P)-binding Rossmann-fold domains"/>
    <property type="match status" value="1"/>
</dbReference>
<dbReference type="Proteomes" id="UP000244248">
    <property type="component" value="Unassembled WGS sequence"/>
</dbReference>
<dbReference type="PRINTS" id="PR00081">
    <property type="entry name" value="GDHRDH"/>
</dbReference>
<name>A0A2T5MH40_9GAMM</name>
<dbReference type="Pfam" id="PF01575">
    <property type="entry name" value="MaoC_dehydratas"/>
    <property type="match status" value="1"/>
</dbReference>
<keyword evidence="11" id="KW-1185">Reference proteome</keyword>
<dbReference type="InterPro" id="IPR051687">
    <property type="entry name" value="Peroxisomal_Beta-Oxidation"/>
</dbReference>
<comment type="subcellular location">
    <subcellularLocation>
        <location evidence="1">Peroxisome</location>
    </subcellularLocation>
</comment>
<keyword evidence="5" id="KW-0560">Oxidoreductase</keyword>
<dbReference type="RefSeq" id="WP_107939038.1">
    <property type="nucleotide sequence ID" value="NZ_QANS01000002.1"/>
</dbReference>
<organism evidence="10 11">
    <name type="scientific">Stenotrophobium rhamnosiphilum</name>
    <dbReference type="NCBI Taxonomy" id="2029166"/>
    <lineage>
        <taxon>Bacteria</taxon>
        <taxon>Pseudomonadati</taxon>
        <taxon>Pseudomonadota</taxon>
        <taxon>Gammaproteobacteria</taxon>
        <taxon>Nevskiales</taxon>
        <taxon>Nevskiaceae</taxon>
        <taxon>Stenotrophobium</taxon>
    </lineage>
</organism>
<dbReference type="Gene3D" id="3.10.129.10">
    <property type="entry name" value="Hotdog Thioesterase"/>
    <property type="match status" value="1"/>
</dbReference>
<evidence type="ECO:0000313" key="10">
    <source>
        <dbReference type="EMBL" id="PTU31849.1"/>
    </source>
</evidence>
<dbReference type="EMBL" id="QANS01000002">
    <property type="protein sequence ID" value="PTU31849.1"/>
    <property type="molecule type" value="Genomic_DNA"/>
</dbReference>
<dbReference type="Pfam" id="PF02036">
    <property type="entry name" value="SCP2"/>
    <property type="match status" value="1"/>
</dbReference>
<dbReference type="CDD" id="cd05353">
    <property type="entry name" value="hydroxyacyl-CoA-like_DH_SDR_c-like"/>
    <property type="match status" value="1"/>
</dbReference>
<proteinExistence type="inferred from homology"/>
<dbReference type="GO" id="GO:0005737">
    <property type="term" value="C:cytoplasm"/>
    <property type="evidence" value="ECO:0007669"/>
    <property type="project" value="UniProtKB-ARBA"/>
</dbReference>
<evidence type="ECO:0000256" key="6">
    <source>
        <dbReference type="ARBA" id="ARBA00023098"/>
    </source>
</evidence>
<feature type="domain" description="Ketoreductase" evidence="9">
    <location>
        <begin position="10"/>
        <end position="203"/>
    </location>
</feature>
<dbReference type="Gene3D" id="3.40.50.720">
    <property type="entry name" value="NAD(P)-binding Rossmann-like Domain"/>
    <property type="match status" value="1"/>
</dbReference>
<dbReference type="AlphaFoldDB" id="A0A2T5MH40"/>
<evidence type="ECO:0000256" key="4">
    <source>
        <dbReference type="ARBA" id="ARBA00022832"/>
    </source>
</evidence>
<dbReference type="InterPro" id="IPR029069">
    <property type="entry name" value="HotDog_dom_sf"/>
</dbReference>
<dbReference type="SMART" id="SM00822">
    <property type="entry name" value="PKS_KR"/>
    <property type="match status" value="1"/>
</dbReference>
<evidence type="ECO:0000256" key="1">
    <source>
        <dbReference type="ARBA" id="ARBA00004275"/>
    </source>
</evidence>
<evidence type="ECO:0000256" key="2">
    <source>
        <dbReference type="ARBA" id="ARBA00005005"/>
    </source>
</evidence>
<dbReference type="SUPFAM" id="SSF55718">
    <property type="entry name" value="SCP-like"/>
    <property type="match status" value="1"/>
</dbReference>
<dbReference type="Gene3D" id="1.10.287.4290">
    <property type="match status" value="1"/>
</dbReference>
<gene>
    <name evidence="10" type="ORF">CJD38_03965</name>
</gene>
<dbReference type="OrthoDB" id="9804774at2"/>
<dbReference type="Pfam" id="PF22622">
    <property type="entry name" value="MFE-2_hydrat-2_N"/>
    <property type="match status" value="1"/>
</dbReference>
<dbReference type="PRINTS" id="PR00080">
    <property type="entry name" value="SDRFAMILY"/>
</dbReference>
<evidence type="ECO:0000256" key="3">
    <source>
        <dbReference type="ARBA" id="ARBA00006484"/>
    </source>
</evidence>
<dbReference type="InterPro" id="IPR003033">
    <property type="entry name" value="SCP2_sterol-bd_dom"/>
</dbReference>
<protein>
    <submittedName>
        <fullName evidence="10">Alcohol dehydrogenase</fullName>
    </submittedName>
</protein>
<keyword evidence="4" id="KW-0276">Fatty acid metabolism</keyword>
<dbReference type="InterPro" id="IPR002347">
    <property type="entry name" value="SDR_fam"/>
</dbReference>
<comment type="pathway">
    <text evidence="2">Lipid metabolism; fatty acid beta-oxidation.</text>
</comment>
<dbReference type="CDD" id="cd03448">
    <property type="entry name" value="HDE_HSD"/>
    <property type="match status" value="1"/>
</dbReference>
<dbReference type="InterPro" id="IPR054357">
    <property type="entry name" value="MFE-2_N"/>
</dbReference>
<dbReference type="PANTHER" id="PTHR45024">
    <property type="entry name" value="DEHYDROGENASES, SHORT CHAIN"/>
    <property type="match status" value="1"/>
</dbReference>
<dbReference type="InterPro" id="IPR057326">
    <property type="entry name" value="KR_dom"/>
</dbReference>
<dbReference type="InterPro" id="IPR036291">
    <property type="entry name" value="NAD(P)-bd_dom_sf"/>
</dbReference>
<dbReference type="FunFam" id="3.40.50.720:FF:000185">
    <property type="entry name" value="peroxisomal multifunctional enzyme type 2"/>
    <property type="match status" value="1"/>
</dbReference>
<accession>A0A2T5MH40</accession>
<dbReference type="Gene3D" id="3.30.1050.10">
    <property type="entry name" value="SCP2 sterol-binding domain"/>
    <property type="match status" value="1"/>
</dbReference>
<evidence type="ECO:0000256" key="7">
    <source>
        <dbReference type="ARBA" id="ARBA00023140"/>
    </source>
</evidence>